<feature type="coiled-coil region" evidence="1">
    <location>
        <begin position="282"/>
        <end position="316"/>
    </location>
</feature>
<evidence type="ECO:0000313" key="3">
    <source>
        <dbReference type="Proteomes" id="UP000290809"/>
    </source>
</evidence>
<organism evidence="2 3">
    <name type="scientific">Schistosoma bovis</name>
    <name type="common">Blood fluke</name>
    <dbReference type="NCBI Taxonomy" id="6184"/>
    <lineage>
        <taxon>Eukaryota</taxon>
        <taxon>Metazoa</taxon>
        <taxon>Spiralia</taxon>
        <taxon>Lophotrochozoa</taxon>
        <taxon>Platyhelminthes</taxon>
        <taxon>Trematoda</taxon>
        <taxon>Digenea</taxon>
        <taxon>Strigeidida</taxon>
        <taxon>Schistosomatoidea</taxon>
        <taxon>Schistosomatidae</taxon>
        <taxon>Schistosoma</taxon>
    </lineage>
</organism>
<proteinExistence type="predicted"/>
<dbReference type="EMBL" id="QMKO01001538">
    <property type="protein sequence ID" value="RTG88952.1"/>
    <property type="molecule type" value="Genomic_DNA"/>
</dbReference>
<feature type="coiled-coil region" evidence="1">
    <location>
        <begin position="639"/>
        <end position="687"/>
    </location>
</feature>
<reference evidence="2 3" key="1">
    <citation type="journal article" date="2019" name="PLoS Pathog.">
        <title>Genome sequence of the bovine parasite Schistosoma bovis Tanzania.</title>
        <authorList>
            <person name="Oey H."/>
            <person name="Zakrzewski M."/>
            <person name="Gobert G."/>
            <person name="Gravermann K."/>
            <person name="Stoye J."/>
            <person name="Jones M."/>
            <person name="Mcmanus D."/>
            <person name="Krause L."/>
        </authorList>
    </citation>
    <scope>NUCLEOTIDE SEQUENCE [LARGE SCALE GENOMIC DNA]</scope>
    <source>
        <strain evidence="2 3">TAN1997</strain>
    </source>
</reference>
<dbReference type="Proteomes" id="UP000290809">
    <property type="component" value="Unassembled WGS sequence"/>
</dbReference>
<feature type="coiled-coil region" evidence="1">
    <location>
        <begin position="78"/>
        <end position="224"/>
    </location>
</feature>
<gene>
    <name evidence="2" type="ORF">DC041_0007205</name>
</gene>
<accession>A0A430QMM1</accession>
<name>A0A430QMM1_SCHBO</name>
<protein>
    <submittedName>
        <fullName evidence="2">Uncharacterized protein</fullName>
    </submittedName>
</protein>
<comment type="caution">
    <text evidence="2">The sequence shown here is derived from an EMBL/GenBank/DDBJ whole genome shotgun (WGS) entry which is preliminary data.</text>
</comment>
<keyword evidence="3" id="KW-1185">Reference proteome</keyword>
<feature type="coiled-coil region" evidence="1">
    <location>
        <begin position="520"/>
        <end position="613"/>
    </location>
</feature>
<feature type="coiled-coil region" evidence="1">
    <location>
        <begin position="373"/>
        <end position="496"/>
    </location>
</feature>
<feature type="coiled-coil region" evidence="1">
    <location>
        <begin position="971"/>
        <end position="1019"/>
    </location>
</feature>
<sequence length="1197" mass="138565">MLLQELESREAYLQDLKNSLFKRVEVAEYQMNKLISLRNEETEEAQKASKILRSSIAKLRERFIIDKKELENKICSIQDTYEGRITELNNILRQSEKNRENLFAKFKTSEFTIQKLNKEIANSKNELKDSMRRIAHLQQINCDLSNELAKSKLTVQKTSARAENLAKQYNELRCKTEQANANLTQNEKAVRTASERRSSAENALVAAHQRADNLCTRNTQLEKELTTIKVRAEEQAKVNDTTVTKLKRRLLAIQSEASKWKRSYQEEKNNRDLDSQKANELIQTILDERNYLEKELNSTKNDMKEHVLLIEHLQKQAAFDASNASTRLLAALSTGEEGVATALELKQCIEQHLQPELKSLIEKCKHLESELMIEQYQSELNSLRTSKSDINESTIEELKNMTKELNDLKLTHTIVQKQLHTNQRIMSKLKLAKTTALTNYDKLQIELNNKCDNYEKQLNEKSNEIQRTRQKLKQIEMKLQEANNKYENLMEESNNQICFSQNVIKQLENTNQLCFSQNVIKQLENTMMNQNNQITKINEMELKITELNSLLAESELRLKSANTTQELNDQRYNELEICFNQLKIKLNERENLIKFLENEIQSKTSLFDEKSKEYELLKATVDQQLANSNKTVEFSTNLHKEIEIQKSKLEEHNSRLQQELLEVQKMNRQLQLDIRDLETKLLEQNHDQTNQISAYNETKYQLKVLTEKFNTQTKLLDDTKLNVDALTKEKQLLLEQIELDKQKHKQLEQRLQNESKSHEDLKTILTNQISDLNTKLYDTEKLLHETENRFYLAEQKAELACQKAKQLSIETAAVKNLPHLANHSVHADELNDIILDSHLHHNNGLHLVDNQKNGCKSILHQLHSRNPSSVKLLVEDNTFPNSGLSNYKLSTSNRSSMNFTPSSIIDKLGNVRRTTENSSDPGTLREIIPIFKGSKLLEQNHDQTNQISAYNETKYQLKVLTEKFNTQTKLLDDTKLNVDALTKEKQLLLEQIELDKQKHKQLEQRLQNESKSHEDLKTILTNQISDLNTKLYDTEKLLHETENRFYLAEQKAELACQKAKQLSIETAAVKNLPHLANHSVHADELNDIILDSHLHHNNGLHLVDNQKNGCKSILHQLHSRNPSSVKLLVEDNTFPNSGLSNYKLSTSNRSSMNFTPSSIIDKLGNVRRTTENSSDPVGDLETLIRQVTNKLDQQERS</sequence>
<keyword evidence="1" id="KW-0175">Coiled coil</keyword>
<feature type="coiled-coil region" evidence="1">
    <location>
        <begin position="716"/>
        <end position="764"/>
    </location>
</feature>
<dbReference type="STRING" id="6184.A0A430QMM1"/>
<evidence type="ECO:0000256" key="1">
    <source>
        <dbReference type="SAM" id="Coils"/>
    </source>
</evidence>
<dbReference type="AlphaFoldDB" id="A0A430QMM1"/>
<evidence type="ECO:0000313" key="2">
    <source>
        <dbReference type="EMBL" id="RTG88952.1"/>
    </source>
</evidence>